<dbReference type="PANTHER" id="PTHR43280:SF2">
    <property type="entry name" value="HTH-TYPE TRANSCRIPTIONAL REGULATOR EXSA"/>
    <property type="match status" value="1"/>
</dbReference>
<protein>
    <submittedName>
        <fullName evidence="4">Helix-turn-helix domain-containing protein</fullName>
    </submittedName>
</protein>
<evidence type="ECO:0000313" key="5">
    <source>
        <dbReference type="Proteomes" id="UP001249959"/>
    </source>
</evidence>
<feature type="transmembrane region" description="Helical" evidence="2">
    <location>
        <begin position="188"/>
        <end position="209"/>
    </location>
</feature>
<keyword evidence="2" id="KW-0812">Transmembrane</keyword>
<evidence type="ECO:0000256" key="2">
    <source>
        <dbReference type="SAM" id="Phobius"/>
    </source>
</evidence>
<dbReference type="PROSITE" id="PS01124">
    <property type="entry name" value="HTH_ARAC_FAMILY_2"/>
    <property type="match status" value="1"/>
</dbReference>
<gene>
    <name evidence="4" type="ORF">PQG45_11420</name>
</gene>
<keyword evidence="2" id="KW-0472">Membrane</keyword>
<dbReference type="SMART" id="SM00342">
    <property type="entry name" value="HTH_ARAC"/>
    <property type="match status" value="1"/>
</dbReference>
<feature type="transmembrane region" description="Helical" evidence="2">
    <location>
        <begin position="95"/>
        <end position="112"/>
    </location>
</feature>
<dbReference type="PANTHER" id="PTHR43280">
    <property type="entry name" value="ARAC-FAMILY TRANSCRIPTIONAL REGULATOR"/>
    <property type="match status" value="1"/>
</dbReference>
<feature type="transmembrane region" description="Helical" evidence="2">
    <location>
        <begin position="32"/>
        <end position="52"/>
    </location>
</feature>
<evidence type="ECO:0000259" key="3">
    <source>
        <dbReference type="PROSITE" id="PS01124"/>
    </source>
</evidence>
<evidence type="ECO:0000256" key="1">
    <source>
        <dbReference type="ARBA" id="ARBA00023125"/>
    </source>
</evidence>
<feature type="domain" description="HTH araC/xylS-type" evidence="3">
    <location>
        <begin position="274"/>
        <end position="380"/>
    </location>
</feature>
<organism evidence="4 5">
    <name type="scientific">Aquirufa regiilacus</name>
    <dbReference type="NCBI Taxonomy" id="3024868"/>
    <lineage>
        <taxon>Bacteria</taxon>
        <taxon>Pseudomonadati</taxon>
        <taxon>Bacteroidota</taxon>
        <taxon>Cytophagia</taxon>
        <taxon>Cytophagales</taxon>
        <taxon>Flectobacillaceae</taxon>
        <taxon>Aquirufa</taxon>
    </lineage>
</organism>
<feature type="transmembrane region" description="Helical" evidence="2">
    <location>
        <begin position="6"/>
        <end position="25"/>
    </location>
</feature>
<dbReference type="Proteomes" id="UP001249959">
    <property type="component" value="Unassembled WGS sequence"/>
</dbReference>
<comment type="caution">
    <text evidence="4">The sequence shown here is derived from an EMBL/GenBank/DDBJ whole genome shotgun (WGS) entry which is preliminary data.</text>
</comment>
<keyword evidence="1" id="KW-0238">DNA-binding</keyword>
<keyword evidence="2" id="KW-1133">Transmembrane helix</keyword>
<keyword evidence="5" id="KW-1185">Reference proteome</keyword>
<dbReference type="Gene3D" id="1.10.10.60">
    <property type="entry name" value="Homeodomain-like"/>
    <property type="match status" value="1"/>
</dbReference>
<proteinExistence type="predicted"/>
<accession>A0ABU3TUW3</accession>
<sequence>MFDFVPYLSFLTSGFGLFFICYLLVRFGKFPKVYGLIYIIFAVVFLEFYIYALTSKHIYHMLFILRTPNIIRIFLPVALFLYVRGMLLPYNQLKGLHFLHFVFPTLLTIGVMPDLFLSAAEKTDILNHYYAQNKYFITRPMGWIPAGFVQPVSILVGIVYGIATLVLISLTKKRQGADYVFINRQSLVWLNMLSTAVTLYFVLQLYQYLNLFINNSFDPPSQLIKCVIGIMLFTYFITTPNVQENMDGCILPKGKLFPSILEIYPHLIPEFKVDQVAMNLDKQVKASKAYLSAEYDLSAMAKDLEIPISKFPKLIKKYYGVSFVEFLNRLRIHHFLEQRSFFDQFTLETYMYQSGFSNRSTFYAAFKKYVGVNPSFYLKEMAN</sequence>
<dbReference type="Pfam" id="PF12833">
    <property type="entry name" value="HTH_18"/>
    <property type="match status" value="1"/>
</dbReference>
<evidence type="ECO:0000313" key="4">
    <source>
        <dbReference type="EMBL" id="MDU0809638.1"/>
    </source>
</evidence>
<dbReference type="InterPro" id="IPR018060">
    <property type="entry name" value="HTH_AraC"/>
</dbReference>
<feature type="transmembrane region" description="Helical" evidence="2">
    <location>
        <begin position="148"/>
        <end position="168"/>
    </location>
</feature>
<reference evidence="4 5" key="1">
    <citation type="submission" date="2023-09" db="EMBL/GenBank/DDBJ databases">
        <title>Aquirufa genomes.</title>
        <authorList>
            <person name="Pitt A."/>
        </authorList>
    </citation>
    <scope>NUCLEOTIDE SEQUENCE [LARGE SCALE GENOMIC DNA]</scope>
    <source>
        <strain evidence="4 5">LEOWEIH-7C</strain>
    </source>
</reference>
<dbReference type="EMBL" id="JAVNWW010000008">
    <property type="protein sequence ID" value="MDU0809638.1"/>
    <property type="molecule type" value="Genomic_DNA"/>
</dbReference>
<feature type="transmembrane region" description="Helical" evidence="2">
    <location>
        <begin position="58"/>
        <end position="83"/>
    </location>
</feature>
<dbReference type="RefSeq" id="WP_316070890.1">
    <property type="nucleotide sequence ID" value="NZ_JAVNWW010000008.1"/>
</dbReference>
<name>A0ABU3TUW3_9BACT</name>